<feature type="compositionally biased region" description="Basic and acidic residues" evidence="1">
    <location>
        <begin position="1"/>
        <end position="14"/>
    </location>
</feature>
<dbReference type="EMBL" id="BAAAVI010000062">
    <property type="protein sequence ID" value="GAA2898631.1"/>
    <property type="molecule type" value="Genomic_DNA"/>
</dbReference>
<organism evidence="2 3">
    <name type="scientific">Streptosporangium fragile</name>
    <dbReference type="NCBI Taxonomy" id="46186"/>
    <lineage>
        <taxon>Bacteria</taxon>
        <taxon>Bacillati</taxon>
        <taxon>Actinomycetota</taxon>
        <taxon>Actinomycetes</taxon>
        <taxon>Streptosporangiales</taxon>
        <taxon>Streptosporangiaceae</taxon>
        <taxon>Streptosporangium</taxon>
    </lineage>
</organism>
<evidence type="ECO:0000313" key="2">
    <source>
        <dbReference type="EMBL" id="GAA2898631.1"/>
    </source>
</evidence>
<evidence type="ECO:0000256" key="1">
    <source>
        <dbReference type="SAM" id="MobiDB-lite"/>
    </source>
</evidence>
<accession>A0ABP6IP48</accession>
<keyword evidence="3" id="KW-1185">Reference proteome</keyword>
<proteinExistence type="predicted"/>
<reference evidence="3" key="1">
    <citation type="journal article" date="2019" name="Int. J. Syst. Evol. Microbiol.">
        <title>The Global Catalogue of Microorganisms (GCM) 10K type strain sequencing project: providing services to taxonomists for standard genome sequencing and annotation.</title>
        <authorList>
            <consortium name="The Broad Institute Genomics Platform"/>
            <consortium name="The Broad Institute Genome Sequencing Center for Infectious Disease"/>
            <person name="Wu L."/>
            <person name="Ma J."/>
        </authorList>
    </citation>
    <scope>NUCLEOTIDE SEQUENCE [LARGE SCALE GENOMIC DNA]</scope>
    <source>
        <strain evidence="3">JCM 6242</strain>
    </source>
</reference>
<evidence type="ECO:0000313" key="3">
    <source>
        <dbReference type="Proteomes" id="UP001500831"/>
    </source>
</evidence>
<sequence length="75" mass="7706">MQRPAVRVDADRQARGVPADAGEGGDGVFHLLKIHLLSIRIPAREPFGLSGKLVARPVGVRASGPASACHTGPSG</sequence>
<comment type="caution">
    <text evidence="2">The sequence shown here is derived from an EMBL/GenBank/DDBJ whole genome shotgun (WGS) entry which is preliminary data.</text>
</comment>
<dbReference type="Proteomes" id="UP001500831">
    <property type="component" value="Unassembled WGS sequence"/>
</dbReference>
<gene>
    <name evidence="2" type="ORF">GCM10010517_63820</name>
</gene>
<feature type="region of interest" description="Disordered" evidence="1">
    <location>
        <begin position="1"/>
        <end position="22"/>
    </location>
</feature>
<name>A0ABP6IP48_9ACTN</name>
<protein>
    <submittedName>
        <fullName evidence="2">Uncharacterized protein</fullName>
    </submittedName>
</protein>